<protein>
    <submittedName>
        <fullName evidence="1">Uncharacterized protein</fullName>
    </submittedName>
</protein>
<dbReference type="EMBL" id="CP022011">
    <property type="protein sequence ID" value="QDJ14467.1"/>
    <property type="molecule type" value="Genomic_DNA"/>
</dbReference>
<organism evidence="1 2">
    <name type="scientific">Mergibacter septicus</name>
    <dbReference type="NCBI Taxonomy" id="221402"/>
    <lineage>
        <taxon>Bacteria</taxon>
        <taxon>Pseudomonadati</taxon>
        <taxon>Pseudomonadota</taxon>
        <taxon>Gammaproteobacteria</taxon>
        <taxon>Pasteurellales</taxon>
        <taxon>Pasteurellaceae</taxon>
        <taxon>Mergibacter</taxon>
    </lineage>
</organism>
<sequence>MHYTKQKLIQLIHIAKHQLKLDEETYRMILMNQTCKVSCKAMTVAELVIVLEKLKKAGFKVKPTLNKSPSSKEAIVKHTIALKIRAEWIQMYKEGIIKDGSENALNTFVRNLINPVLKKQGSNRIILNVQSLDYQNGTIVLERLKKWKKRVIKIKKEENYNEQR</sequence>
<reference evidence="1" key="1">
    <citation type="submission" date="2017-06" db="EMBL/GenBank/DDBJ databases">
        <title>Genome sequencing of pathogenic and non-pathogenic strains within Bisgaard taxon 40.</title>
        <authorList>
            <person name="Ladner J.T."/>
            <person name="Lovett S.P."/>
            <person name="Koroleva G."/>
            <person name="Lorch J.M."/>
        </authorList>
    </citation>
    <scope>NUCLEOTIDE SEQUENCE</scope>
    <source>
        <strain evidence="1">27576-1-I1</strain>
    </source>
</reference>
<dbReference type="Pfam" id="PF06252">
    <property type="entry name" value="GemA"/>
    <property type="match status" value="1"/>
</dbReference>
<proteinExistence type="predicted"/>
<evidence type="ECO:0000313" key="2">
    <source>
        <dbReference type="Proteomes" id="UP000955338"/>
    </source>
</evidence>
<dbReference type="InterPro" id="IPR009363">
    <property type="entry name" value="Phage_Mu_Gp16"/>
</dbReference>
<evidence type="ECO:0000313" key="1">
    <source>
        <dbReference type="EMBL" id="QDJ14467.1"/>
    </source>
</evidence>
<name>A0A8D4LN52_9PAST</name>
<dbReference type="Proteomes" id="UP000955338">
    <property type="component" value="Chromosome"/>
</dbReference>
<keyword evidence="2" id="KW-1185">Reference proteome</keyword>
<dbReference type="RefSeq" id="WP_261919451.1">
    <property type="nucleotide sequence ID" value="NZ_CP022011.1"/>
</dbReference>
<dbReference type="AlphaFoldDB" id="A0A8D4LN52"/>
<accession>A0A8D4LN52</accession>
<gene>
    <name evidence="1" type="ORF">CEP48_03110</name>
</gene>